<dbReference type="Gene3D" id="3.40.50.2300">
    <property type="match status" value="1"/>
</dbReference>
<evidence type="ECO:0000313" key="6">
    <source>
        <dbReference type="Proteomes" id="UP000279446"/>
    </source>
</evidence>
<evidence type="ECO:0000313" key="5">
    <source>
        <dbReference type="EMBL" id="RUT48384.1"/>
    </source>
</evidence>
<dbReference type="SUPFAM" id="SSF53822">
    <property type="entry name" value="Periplasmic binding protein-like I"/>
    <property type="match status" value="1"/>
</dbReference>
<dbReference type="GO" id="GO:0003700">
    <property type="term" value="F:DNA-binding transcription factor activity"/>
    <property type="evidence" value="ECO:0007669"/>
    <property type="project" value="TreeGrafter"/>
</dbReference>
<name>A0A3S1DSZ9_9BACL</name>
<dbReference type="PROSITE" id="PS00356">
    <property type="entry name" value="HTH_LACI_1"/>
    <property type="match status" value="1"/>
</dbReference>
<protein>
    <submittedName>
        <fullName evidence="5">LacI family transcriptional regulator</fullName>
    </submittedName>
</protein>
<dbReference type="Gene3D" id="1.10.260.40">
    <property type="entry name" value="lambda repressor-like DNA-binding domains"/>
    <property type="match status" value="1"/>
</dbReference>
<evidence type="ECO:0000259" key="4">
    <source>
        <dbReference type="PROSITE" id="PS50932"/>
    </source>
</evidence>
<gene>
    <name evidence="5" type="ORF">EJP82_00070</name>
</gene>
<organism evidence="5 6">
    <name type="scientific">Paenibacillus anaericanus</name>
    <dbReference type="NCBI Taxonomy" id="170367"/>
    <lineage>
        <taxon>Bacteria</taxon>
        <taxon>Bacillati</taxon>
        <taxon>Bacillota</taxon>
        <taxon>Bacilli</taxon>
        <taxon>Bacillales</taxon>
        <taxon>Paenibacillaceae</taxon>
        <taxon>Paenibacillus</taxon>
    </lineage>
</organism>
<evidence type="ECO:0000256" key="2">
    <source>
        <dbReference type="ARBA" id="ARBA00023125"/>
    </source>
</evidence>
<evidence type="ECO:0000256" key="3">
    <source>
        <dbReference type="ARBA" id="ARBA00023163"/>
    </source>
</evidence>
<keyword evidence="1" id="KW-0805">Transcription regulation</keyword>
<dbReference type="EMBL" id="RZNY01000001">
    <property type="protein sequence ID" value="RUT48384.1"/>
    <property type="molecule type" value="Genomic_DNA"/>
</dbReference>
<dbReference type="InterPro" id="IPR010982">
    <property type="entry name" value="Lambda_DNA-bd_dom_sf"/>
</dbReference>
<dbReference type="InterPro" id="IPR028082">
    <property type="entry name" value="Peripla_BP_I"/>
</dbReference>
<dbReference type="GO" id="GO:0000976">
    <property type="term" value="F:transcription cis-regulatory region binding"/>
    <property type="evidence" value="ECO:0007669"/>
    <property type="project" value="TreeGrafter"/>
</dbReference>
<dbReference type="SUPFAM" id="SSF47413">
    <property type="entry name" value="lambda repressor-like DNA-binding domains"/>
    <property type="match status" value="1"/>
</dbReference>
<dbReference type="InterPro" id="IPR000843">
    <property type="entry name" value="HTH_LacI"/>
</dbReference>
<dbReference type="AlphaFoldDB" id="A0A3S1DSZ9"/>
<comment type="caution">
    <text evidence="5">The sequence shown here is derived from an EMBL/GenBank/DDBJ whole genome shotgun (WGS) entry which is preliminary data.</text>
</comment>
<sequence length="317" mass="35766">MKDIAREANVSSATVSYILNQVNNQTISDETRNRVLEIASRLNYVPNLTARSLVKGKTGLLGLLLMRNSNDGFWRKLYWGMLTERLESLCKDKGYHLLVSYIDTNKPSLNIVLERELDGVFLVDVNSDVFNDISVHFQMGVPLIVLDSYIQDPLFYKVLIDYEEAFFKLREMVGVTSKSWFLVTEAFNNKEMTENIIRSSQVPADCVYVLDADNMEGLSSFLEQQRGNMGIVTNEFIGTLVANETVRLQLDVFVLCTGGCPHILPPTVQPIHMNPTADTAELAFELMQHLLHAPIPTNVANSIEDPASHIIFSKMMR</sequence>
<reference evidence="5 6" key="1">
    <citation type="submission" date="2018-12" db="EMBL/GenBank/DDBJ databases">
        <authorList>
            <person name="Sun L."/>
            <person name="Chen Z."/>
        </authorList>
    </citation>
    <scope>NUCLEOTIDE SEQUENCE [LARGE SCALE GENOMIC DNA]</scope>
    <source>
        <strain evidence="5 6">DSM 15890</strain>
    </source>
</reference>
<dbReference type="Pfam" id="PF00356">
    <property type="entry name" value="LacI"/>
    <property type="match status" value="1"/>
</dbReference>
<keyword evidence="2" id="KW-0238">DNA-binding</keyword>
<keyword evidence="6" id="KW-1185">Reference proteome</keyword>
<keyword evidence="3" id="KW-0804">Transcription</keyword>
<dbReference type="PROSITE" id="PS50932">
    <property type="entry name" value="HTH_LACI_2"/>
    <property type="match status" value="1"/>
</dbReference>
<dbReference type="CDD" id="cd01392">
    <property type="entry name" value="HTH_LacI"/>
    <property type="match status" value="1"/>
</dbReference>
<proteinExistence type="predicted"/>
<dbReference type="SMART" id="SM00354">
    <property type="entry name" value="HTH_LACI"/>
    <property type="match status" value="1"/>
</dbReference>
<dbReference type="PANTHER" id="PTHR30146">
    <property type="entry name" value="LACI-RELATED TRANSCRIPTIONAL REPRESSOR"/>
    <property type="match status" value="1"/>
</dbReference>
<feature type="domain" description="HTH lacI-type" evidence="4">
    <location>
        <begin position="1"/>
        <end position="55"/>
    </location>
</feature>
<dbReference type="PANTHER" id="PTHR30146:SF109">
    <property type="entry name" value="HTH-TYPE TRANSCRIPTIONAL REGULATOR GALS"/>
    <property type="match status" value="1"/>
</dbReference>
<dbReference type="Proteomes" id="UP000279446">
    <property type="component" value="Unassembled WGS sequence"/>
</dbReference>
<accession>A0A3S1DSZ9</accession>
<evidence type="ECO:0000256" key="1">
    <source>
        <dbReference type="ARBA" id="ARBA00023015"/>
    </source>
</evidence>